<organism evidence="1 2">
    <name type="scientific">Pendulispora albinea</name>
    <dbReference type="NCBI Taxonomy" id="2741071"/>
    <lineage>
        <taxon>Bacteria</taxon>
        <taxon>Pseudomonadati</taxon>
        <taxon>Myxococcota</taxon>
        <taxon>Myxococcia</taxon>
        <taxon>Myxococcales</taxon>
        <taxon>Sorangiineae</taxon>
        <taxon>Pendulisporaceae</taxon>
        <taxon>Pendulispora</taxon>
    </lineage>
</organism>
<gene>
    <name evidence="1" type="ORF">LZC94_08650</name>
</gene>
<proteinExistence type="predicted"/>
<dbReference type="Proteomes" id="UP001370348">
    <property type="component" value="Chromosome"/>
</dbReference>
<evidence type="ECO:0000313" key="1">
    <source>
        <dbReference type="EMBL" id="WXB17338.1"/>
    </source>
</evidence>
<reference evidence="1 2" key="1">
    <citation type="submission" date="2021-12" db="EMBL/GenBank/DDBJ databases">
        <title>Discovery of the Pendulisporaceae a myxobacterial family with distinct sporulation behavior and unique specialized metabolism.</title>
        <authorList>
            <person name="Garcia R."/>
            <person name="Popoff A."/>
            <person name="Bader C.D."/>
            <person name="Loehr J."/>
            <person name="Walesch S."/>
            <person name="Walt C."/>
            <person name="Boldt J."/>
            <person name="Bunk B."/>
            <person name="Haeckl F.J.F.P.J."/>
            <person name="Gunesch A.P."/>
            <person name="Birkelbach J."/>
            <person name="Nuebel U."/>
            <person name="Pietschmann T."/>
            <person name="Bach T."/>
            <person name="Mueller R."/>
        </authorList>
    </citation>
    <scope>NUCLEOTIDE SEQUENCE [LARGE SCALE GENOMIC DNA]</scope>
    <source>
        <strain evidence="1 2">MSr11954</strain>
    </source>
</reference>
<dbReference type="InterPro" id="IPR003772">
    <property type="entry name" value="YceD"/>
</dbReference>
<dbReference type="EMBL" id="CP089984">
    <property type="protein sequence ID" value="WXB17338.1"/>
    <property type="molecule type" value="Genomic_DNA"/>
</dbReference>
<sequence length="173" mass="18896">MSELDTAGKEYHFPVRVSWVRGVLEGNEAGPVGEDGKLDVRLSRSGTDVVVLGRLQFELVAPCARCLEPARIPIDEKLSFLMVPAARSKAPDAEEYEFSAEEADVVPFDGENVVLDEVVRDELVLQIPMIPLCSEDCPGMSAGSISGASSEVPQESLDPRLLPLLRFKNLKKE</sequence>
<accession>A0ABZ2M5A9</accession>
<name>A0ABZ2M5A9_9BACT</name>
<dbReference type="RefSeq" id="WP_394826968.1">
    <property type="nucleotide sequence ID" value="NZ_CP089984.1"/>
</dbReference>
<evidence type="ECO:0000313" key="2">
    <source>
        <dbReference type="Proteomes" id="UP001370348"/>
    </source>
</evidence>
<protein>
    <submittedName>
        <fullName evidence="1">DUF177 domain-containing protein</fullName>
    </submittedName>
</protein>
<dbReference type="Pfam" id="PF02620">
    <property type="entry name" value="YceD"/>
    <property type="match status" value="1"/>
</dbReference>
<keyword evidence="2" id="KW-1185">Reference proteome</keyword>